<proteinExistence type="predicted"/>
<accession>A0A4V6YAU8</accession>
<evidence type="ECO:0000313" key="1">
    <source>
        <dbReference type="EMBL" id="TKX22762.1"/>
    </source>
</evidence>
<dbReference type="InterPro" id="IPR023393">
    <property type="entry name" value="START-like_dom_sf"/>
</dbReference>
<evidence type="ECO:0000313" key="2">
    <source>
        <dbReference type="Proteomes" id="UP000308133"/>
    </source>
</evidence>
<reference evidence="1 2" key="1">
    <citation type="submission" date="2018-02" db="EMBL/GenBank/DDBJ databases">
        <title>Draft genome sequences of Elsinoe sp., causing black scab on jojoba.</title>
        <authorList>
            <person name="Stodart B."/>
            <person name="Jeffress S."/>
            <person name="Ash G."/>
            <person name="Arun Chinnappa K."/>
        </authorList>
    </citation>
    <scope>NUCLEOTIDE SEQUENCE [LARGE SCALE GENOMIC DNA]</scope>
    <source>
        <strain evidence="1 2">Hillstone_2</strain>
    </source>
</reference>
<name>A0A4V6YAU8_9PEZI</name>
<dbReference type="Gene3D" id="3.30.530.20">
    <property type="match status" value="1"/>
</dbReference>
<dbReference type="SUPFAM" id="SSF55961">
    <property type="entry name" value="Bet v1-like"/>
    <property type="match status" value="1"/>
</dbReference>
<organism evidence="1 2">
    <name type="scientific">Elsinoe australis</name>
    <dbReference type="NCBI Taxonomy" id="40998"/>
    <lineage>
        <taxon>Eukaryota</taxon>
        <taxon>Fungi</taxon>
        <taxon>Dikarya</taxon>
        <taxon>Ascomycota</taxon>
        <taxon>Pezizomycotina</taxon>
        <taxon>Dothideomycetes</taxon>
        <taxon>Dothideomycetidae</taxon>
        <taxon>Myriangiales</taxon>
        <taxon>Elsinoaceae</taxon>
        <taxon>Elsinoe</taxon>
    </lineage>
</organism>
<comment type="caution">
    <text evidence="1">The sequence shown here is derived from an EMBL/GenBank/DDBJ whole genome shotgun (WGS) entry which is preliminary data.</text>
</comment>
<protein>
    <submittedName>
        <fullName evidence="1">Uncharacterized protein</fullName>
    </submittedName>
</protein>
<gene>
    <name evidence="1" type="ORF">C1H76_4796</name>
</gene>
<dbReference type="Proteomes" id="UP000308133">
    <property type="component" value="Unassembled WGS sequence"/>
</dbReference>
<dbReference type="AlphaFoldDB" id="A0A4V6YAU8"/>
<sequence>MTTAPAITWPTKFLPGTTDNFVSNETYAASLTASQIWSFLADISKWETYYSNCSQITPPSTGPKLNIPGSRFSFSTFGFPPLACVVEESVAPGGVGKPGRLAWRAWMEDGDGKVKEGEDAIDVYHAWIVEDVEGGRVRILTQESQIGVPARQLAEEKPNKMLNGHQEWLDGLVRVAGSSAPDVVRKE</sequence>
<dbReference type="EMBL" id="PTQR01000060">
    <property type="protein sequence ID" value="TKX22762.1"/>
    <property type="molecule type" value="Genomic_DNA"/>
</dbReference>